<proteinExistence type="predicted"/>
<name>A0A9D4RA62_DREPO</name>
<comment type="caution">
    <text evidence="1">The sequence shown here is derived from an EMBL/GenBank/DDBJ whole genome shotgun (WGS) entry which is preliminary data.</text>
</comment>
<keyword evidence="2" id="KW-1185">Reference proteome</keyword>
<gene>
    <name evidence="1" type="ORF">DPMN_101559</name>
</gene>
<accession>A0A9D4RA62</accession>
<evidence type="ECO:0000313" key="1">
    <source>
        <dbReference type="EMBL" id="KAH3858915.1"/>
    </source>
</evidence>
<sequence length="69" mass="7820">MQIVHRPGNKHGNADALSRLGVDTDNHYEHGVRLVDLPCGECSMCKRAEEKWSKFIEDVDYVVPLAHKC</sequence>
<reference evidence="1" key="1">
    <citation type="journal article" date="2019" name="bioRxiv">
        <title>The Genome of the Zebra Mussel, Dreissena polymorpha: A Resource for Invasive Species Research.</title>
        <authorList>
            <person name="McCartney M.A."/>
            <person name="Auch B."/>
            <person name="Kono T."/>
            <person name="Mallez S."/>
            <person name="Zhang Y."/>
            <person name="Obille A."/>
            <person name="Becker A."/>
            <person name="Abrahante J.E."/>
            <person name="Garbe J."/>
            <person name="Badalamenti J.P."/>
            <person name="Herman A."/>
            <person name="Mangelson H."/>
            <person name="Liachko I."/>
            <person name="Sullivan S."/>
            <person name="Sone E.D."/>
            <person name="Koren S."/>
            <person name="Silverstein K.A.T."/>
            <person name="Beckman K.B."/>
            <person name="Gohl D.M."/>
        </authorList>
    </citation>
    <scope>NUCLEOTIDE SEQUENCE</scope>
    <source>
        <strain evidence="1">Duluth1</strain>
        <tissue evidence="1">Whole animal</tissue>
    </source>
</reference>
<reference evidence="1" key="2">
    <citation type="submission" date="2020-11" db="EMBL/GenBank/DDBJ databases">
        <authorList>
            <person name="McCartney M.A."/>
            <person name="Auch B."/>
            <person name="Kono T."/>
            <person name="Mallez S."/>
            <person name="Becker A."/>
            <person name="Gohl D.M."/>
            <person name="Silverstein K.A.T."/>
            <person name="Koren S."/>
            <person name="Bechman K.B."/>
            <person name="Herman A."/>
            <person name="Abrahante J.E."/>
            <person name="Garbe J."/>
        </authorList>
    </citation>
    <scope>NUCLEOTIDE SEQUENCE</scope>
    <source>
        <strain evidence="1">Duluth1</strain>
        <tissue evidence="1">Whole animal</tissue>
    </source>
</reference>
<organism evidence="1 2">
    <name type="scientific">Dreissena polymorpha</name>
    <name type="common">Zebra mussel</name>
    <name type="synonym">Mytilus polymorpha</name>
    <dbReference type="NCBI Taxonomy" id="45954"/>
    <lineage>
        <taxon>Eukaryota</taxon>
        <taxon>Metazoa</taxon>
        <taxon>Spiralia</taxon>
        <taxon>Lophotrochozoa</taxon>
        <taxon>Mollusca</taxon>
        <taxon>Bivalvia</taxon>
        <taxon>Autobranchia</taxon>
        <taxon>Heteroconchia</taxon>
        <taxon>Euheterodonta</taxon>
        <taxon>Imparidentia</taxon>
        <taxon>Neoheterodontei</taxon>
        <taxon>Myida</taxon>
        <taxon>Dreissenoidea</taxon>
        <taxon>Dreissenidae</taxon>
        <taxon>Dreissena</taxon>
    </lineage>
</organism>
<dbReference type="EMBL" id="JAIWYP010000003">
    <property type="protein sequence ID" value="KAH3858915.1"/>
    <property type="molecule type" value="Genomic_DNA"/>
</dbReference>
<protein>
    <submittedName>
        <fullName evidence="1">Uncharacterized protein</fullName>
    </submittedName>
</protein>
<dbReference type="AlphaFoldDB" id="A0A9D4RA62"/>
<evidence type="ECO:0000313" key="2">
    <source>
        <dbReference type="Proteomes" id="UP000828390"/>
    </source>
</evidence>
<dbReference type="Proteomes" id="UP000828390">
    <property type="component" value="Unassembled WGS sequence"/>
</dbReference>